<dbReference type="CDD" id="cd20339">
    <property type="entry name" value="BRcat_RBR_RNF216"/>
    <property type="match status" value="1"/>
</dbReference>
<dbReference type="GO" id="GO:0043022">
    <property type="term" value="F:ribosome binding"/>
    <property type="evidence" value="ECO:0007669"/>
    <property type="project" value="TreeGrafter"/>
</dbReference>
<evidence type="ECO:0000256" key="5">
    <source>
        <dbReference type="ARBA" id="ARBA00022786"/>
    </source>
</evidence>
<dbReference type="CDD" id="cd19757">
    <property type="entry name" value="Bbox1"/>
    <property type="match status" value="1"/>
</dbReference>
<dbReference type="InterPro" id="IPR012677">
    <property type="entry name" value="Nucleotide-bd_a/b_plait_sf"/>
</dbReference>
<dbReference type="PANTHER" id="PTHR12566:SF6">
    <property type="entry name" value="FOG-1 PROTEIN"/>
    <property type="match status" value="1"/>
</dbReference>
<evidence type="ECO:0000313" key="12">
    <source>
        <dbReference type="WBParaSite" id="MBELARI_LOCUS12528"/>
    </source>
</evidence>
<feature type="domain" description="RRM" evidence="9">
    <location>
        <begin position="202"/>
        <end position="284"/>
    </location>
</feature>
<evidence type="ECO:0008006" key="13">
    <source>
        <dbReference type="Google" id="ProtNLM"/>
    </source>
</evidence>
<feature type="domain" description="RRM" evidence="9">
    <location>
        <begin position="87"/>
        <end position="177"/>
    </location>
</feature>
<dbReference type="SUPFAM" id="SSF54928">
    <property type="entry name" value="RNA-binding domain, RBD"/>
    <property type="match status" value="1"/>
</dbReference>
<dbReference type="InterPro" id="IPR000504">
    <property type="entry name" value="RRM_dom"/>
</dbReference>
<dbReference type="SUPFAM" id="SSF57850">
    <property type="entry name" value="RING/U-box"/>
    <property type="match status" value="2"/>
</dbReference>
<dbReference type="AlphaFoldDB" id="A0AAF3EEZ3"/>
<dbReference type="GO" id="GO:0003730">
    <property type="term" value="F:mRNA 3'-UTR binding"/>
    <property type="evidence" value="ECO:0007669"/>
    <property type="project" value="InterPro"/>
</dbReference>
<dbReference type="Pfam" id="PF16366">
    <property type="entry name" value="CEBP_ZZ"/>
    <property type="match status" value="1"/>
</dbReference>
<dbReference type="SMART" id="SM00647">
    <property type="entry name" value="IBR"/>
    <property type="match status" value="1"/>
</dbReference>
<protein>
    <recommendedName>
        <fullName evidence="13">RING-type domain-containing protein</fullName>
    </recommendedName>
</protein>
<sequence>MDSEEYRELVKKYPFYSMYNPCWAPTIFSTWINCESLNLGHMLNAASFRASAMQRQSYYTNDTAATFEKDVERMTLNQLTPLGTYSRKIFIGGLPRNESNYCISAAMLTEALSKFGPVEVDWPNREEDNFAPNNGFAFAIFEKEESVHGLLYSCQPSPNGEMMLIKADSIEKKVQIRPWICKKKFWKNRAISSESFTSLERFTTFIGGVPRIVTAEQLAGTLMDKIGNVAIVEIETDRFTNYPKGTARVVFASREAYVISLARRLLTIDVPGSNKEIEIKPYLSDEFYCDRCRTKSGSKFCAELPCLKYLCNDCWDESHKFKDHQPMLCGSFYRGLEMIKMAEQSVVVDEPILDDDFEGVLAEITEMEQNHERNKLIGMREVFPQLSEATIREHLHLDEEPLFLRLDELAKSMTPKVEPANVNSKVAPKPSYTASEQVINPEEIQREMLKEKLLSKLRALEKKEKSEEEVQRTTMEETKISMFLRDAFPTIRQCAINEVMQKRGFYQSIIILRLVEMGYTDDLRKQKFIPNKLQMESESNAMRMKEANEKHNIQLPQMANEKWTKYESMINADFLTAVLALTQFECPICCVTNVDKDGVFCRNFDSNDKEYTSHLFCKDCVKQHAMTSVSEMTMGPGGYQIEPLLNADERKLFDKRATEAALAAVKIENMTHCKRCLFAAIVEDPEKQPRFFCLNPECNYKYCRLCGKDYDEKHEGRACEDVMTAVDEARKRKEEELTAIVIRRCSCGVEFTKNGGCHVMTCGSCGQTQCYVCRQIGINHDHLRYCAQLSDAQILARDEQERINAINTGKGDALIKDQGKDYESTVEVELPLKIVFRGGRKFHVLKKRKVDGDLNLWHIDNAELGPWWVLL</sequence>
<dbReference type="PROSITE" id="PS50102">
    <property type="entry name" value="RRM"/>
    <property type="match status" value="2"/>
</dbReference>
<name>A0AAF3EEZ3_9BILA</name>
<dbReference type="Proteomes" id="UP000887575">
    <property type="component" value="Unassembled WGS sequence"/>
</dbReference>
<keyword evidence="4" id="KW-0863">Zinc-finger</keyword>
<dbReference type="GO" id="GO:0016740">
    <property type="term" value="F:transferase activity"/>
    <property type="evidence" value="ECO:0007669"/>
    <property type="project" value="UniProtKB-KW"/>
</dbReference>
<dbReference type="InterPro" id="IPR032296">
    <property type="entry name" value="CEBP_ZZ"/>
</dbReference>
<keyword evidence="7 8" id="KW-0694">RNA-binding</keyword>
<dbReference type="GO" id="GO:0005634">
    <property type="term" value="C:nucleus"/>
    <property type="evidence" value="ECO:0007669"/>
    <property type="project" value="TreeGrafter"/>
</dbReference>
<dbReference type="Pfam" id="PF16367">
    <property type="entry name" value="RRM_7"/>
    <property type="match status" value="1"/>
</dbReference>
<evidence type="ECO:0000259" key="10">
    <source>
        <dbReference type="PROSITE" id="PS51873"/>
    </source>
</evidence>
<dbReference type="Gene3D" id="1.20.120.1750">
    <property type="match status" value="1"/>
</dbReference>
<keyword evidence="1" id="KW-0808">Transferase</keyword>
<reference evidence="12" key="1">
    <citation type="submission" date="2024-02" db="UniProtKB">
        <authorList>
            <consortium name="WormBaseParasite"/>
        </authorList>
    </citation>
    <scope>IDENTIFICATION</scope>
</reference>
<keyword evidence="11" id="KW-1185">Reference proteome</keyword>
<dbReference type="GO" id="GO:0043005">
    <property type="term" value="C:neuron projection"/>
    <property type="evidence" value="ECO:0007669"/>
    <property type="project" value="TreeGrafter"/>
</dbReference>
<keyword evidence="3" id="KW-0677">Repeat</keyword>
<evidence type="ECO:0000256" key="3">
    <source>
        <dbReference type="ARBA" id="ARBA00022737"/>
    </source>
</evidence>
<dbReference type="WBParaSite" id="MBELARI_LOCUS12528">
    <property type="protein sequence ID" value="MBELARI_LOCUS12528"/>
    <property type="gene ID" value="MBELARI_LOCUS12528"/>
</dbReference>
<dbReference type="PROSITE" id="PS51873">
    <property type="entry name" value="TRIAD"/>
    <property type="match status" value="1"/>
</dbReference>
<dbReference type="GO" id="GO:0008135">
    <property type="term" value="F:translation factor activity, RNA binding"/>
    <property type="evidence" value="ECO:0007669"/>
    <property type="project" value="TreeGrafter"/>
</dbReference>
<dbReference type="InterPro" id="IPR044066">
    <property type="entry name" value="TRIAD_supradom"/>
</dbReference>
<dbReference type="GO" id="GO:0005737">
    <property type="term" value="C:cytoplasm"/>
    <property type="evidence" value="ECO:0007669"/>
    <property type="project" value="TreeGrafter"/>
</dbReference>
<dbReference type="GO" id="GO:0008270">
    <property type="term" value="F:zinc ion binding"/>
    <property type="evidence" value="ECO:0007669"/>
    <property type="project" value="UniProtKB-KW"/>
</dbReference>
<keyword evidence="2" id="KW-0479">Metal-binding</keyword>
<dbReference type="GO" id="GO:0045202">
    <property type="term" value="C:synapse"/>
    <property type="evidence" value="ECO:0007669"/>
    <property type="project" value="TreeGrafter"/>
</dbReference>
<evidence type="ECO:0000256" key="2">
    <source>
        <dbReference type="ARBA" id="ARBA00022723"/>
    </source>
</evidence>
<dbReference type="InterPro" id="IPR035979">
    <property type="entry name" value="RBD_domain_sf"/>
</dbReference>
<organism evidence="11 12">
    <name type="scientific">Mesorhabditis belari</name>
    <dbReference type="NCBI Taxonomy" id="2138241"/>
    <lineage>
        <taxon>Eukaryota</taxon>
        <taxon>Metazoa</taxon>
        <taxon>Ecdysozoa</taxon>
        <taxon>Nematoda</taxon>
        <taxon>Chromadorea</taxon>
        <taxon>Rhabditida</taxon>
        <taxon>Rhabditina</taxon>
        <taxon>Rhabditomorpha</taxon>
        <taxon>Rhabditoidea</taxon>
        <taxon>Rhabditidae</taxon>
        <taxon>Mesorhabditinae</taxon>
        <taxon>Mesorhabditis</taxon>
    </lineage>
</organism>
<evidence type="ECO:0000256" key="1">
    <source>
        <dbReference type="ARBA" id="ARBA00022679"/>
    </source>
</evidence>
<dbReference type="Gene3D" id="3.30.70.330">
    <property type="match status" value="2"/>
</dbReference>
<keyword evidence="5" id="KW-0833">Ubl conjugation pathway</keyword>
<dbReference type="InterPro" id="IPR002867">
    <property type="entry name" value="IBR_dom"/>
</dbReference>
<dbReference type="GO" id="GO:2000766">
    <property type="term" value="P:negative regulation of cytoplasmic translation"/>
    <property type="evidence" value="ECO:0007669"/>
    <property type="project" value="TreeGrafter"/>
</dbReference>
<evidence type="ECO:0000256" key="4">
    <source>
        <dbReference type="ARBA" id="ARBA00022771"/>
    </source>
</evidence>
<proteinExistence type="predicted"/>
<evidence type="ECO:0000259" key="9">
    <source>
        <dbReference type="PROSITE" id="PS50102"/>
    </source>
</evidence>
<keyword evidence="6" id="KW-0862">Zinc</keyword>
<evidence type="ECO:0000256" key="8">
    <source>
        <dbReference type="PROSITE-ProRule" id="PRU00176"/>
    </source>
</evidence>
<dbReference type="GO" id="GO:0000900">
    <property type="term" value="F:mRNA regulatory element binding translation repressor activity"/>
    <property type="evidence" value="ECO:0007669"/>
    <property type="project" value="TreeGrafter"/>
</dbReference>
<dbReference type="InterPro" id="IPR038446">
    <property type="entry name" value="CEBP_ZZ_sf"/>
</dbReference>
<dbReference type="InterPro" id="IPR034819">
    <property type="entry name" value="CPEB"/>
</dbReference>
<dbReference type="PANTHER" id="PTHR12566">
    <property type="entry name" value="CYTOPLASMIC POLYADENYLATION ELEMENT BINDING PROTEIN CPEB"/>
    <property type="match status" value="1"/>
</dbReference>
<feature type="domain" description="RING-type" evidence="10">
    <location>
        <begin position="582"/>
        <end position="790"/>
    </location>
</feature>
<evidence type="ECO:0000256" key="7">
    <source>
        <dbReference type="ARBA" id="ARBA00022884"/>
    </source>
</evidence>
<accession>A0AAF3EEZ3</accession>
<dbReference type="SMART" id="SM00360">
    <property type="entry name" value="RRM"/>
    <property type="match status" value="2"/>
</dbReference>
<dbReference type="Gene3D" id="4.10.640.40">
    <property type="entry name" value="Cytoplasmic polyadenylation element-binding protein, ZZ domain"/>
    <property type="match status" value="1"/>
</dbReference>
<evidence type="ECO:0000313" key="11">
    <source>
        <dbReference type="Proteomes" id="UP000887575"/>
    </source>
</evidence>
<dbReference type="InterPro" id="IPR047545">
    <property type="entry name" value="BRcat_RBR_RNF216"/>
</dbReference>
<evidence type="ECO:0000256" key="6">
    <source>
        <dbReference type="ARBA" id="ARBA00022833"/>
    </source>
</evidence>